<reference evidence="4 5" key="1">
    <citation type="submission" date="2022-01" db="EMBL/GenBank/DDBJ databases">
        <title>Labilibaculum sp. nov, a marine bacterium isolated from Antarctica.</title>
        <authorList>
            <person name="Dai W."/>
        </authorList>
    </citation>
    <scope>NUCLEOTIDE SEQUENCE [LARGE SCALE GENOMIC DNA]</scope>
    <source>
        <strain evidence="4 5">DW002</strain>
    </source>
</reference>
<feature type="domain" description="Bacterial sugar transferase" evidence="3">
    <location>
        <begin position="2"/>
        <end position="174"/>
    </location>
</feature>
<dbReference type="Pfam" id="PF02397">
    <property type="entry name" value="Bac_transf"/>
    <property type="match status" value="1"/>
</dbReference>
<dbReference type="PANTHER" id="PTHR30576:SF8">
    <property type="entry name" value="UNDECAPRENYL-PHOSPHATE GALACTOSE PHOSPHOTRANSFERASE"/>
    <property type="match status" value="1"/>
</dbReference>
<comment type="similarity">
    <text evidence="1">Belongs to the bacterial sugar transferase family.</text>
</comment>
<keyword evidence="4" id="KW-0808">Transferase</keyword>
<sequence length="199" mass="23180">MKSIFDFILALISFIAISPFFLILLVLVYLDTGGPFFKQKRIGKGEKVFFIYKLKSMKDIDEKRGLVSNIDRVTNLGRFIRNASLDELPSLLNILKGDMSFVGPRPLLIEYLPYYKEKHKIRHNVKPGLTGLAQINGRNQTTWEKRLDFDIEYVKKRNFLLDLKILFLTFWKVISKEGVESSVDLSIVRLDQDVEYQNK</sequence>
<keyword evidence="2" id="KW-0472">Membrane</keyword>
<proteinExistence type="inferred from homology"/>
<keyword evidence="2" id="KW-1133">Transmembrane helix</keyword>
<dbReference type="EMBL" id="JAKJSC010000001">
    <property type="protein sequence ID" value="MDE5417223.1"/>
    <property type="molecule type" value="Genomic_DNA"/>
</dbReference>
<evidence type="ECO:0000256" key="1">
    <source>
        <dbReference type="ARBA" id="ARBA00006464"/>
    </source>
</evidence>
<name>A0ABT5VRS9_9BACT</name>
<evidence type="ECO:0000313" key="4">
    <source>
        <dbReference type="EMBL" id="MDE5417223.1"/>
    </source>
</evidence>
<keyword evidence="2" id="KW-0812">Transmembrane</keyword>
<evidence type="ECO:0000256" key="2">
    <source>
        <dbReference type="SAM" id="Phobius"/>
    </source>
</evidence>
<protein>
    <submittedName>
        <fullName evidence="4">Sugar transferase</fullName>
    </submittedName>
</protein>
<keyword evidence="5" id="KW-1185">Reference proteome</keyword>
<dbReference type="RefSeq" id="WP_275108560.1">
    <property type="nucleotide sequence ID" value="NZ_JAKJSC010000001.1"/>
</dbReference>
<organism evidence="4 5">
    <name type="scientific">Paralabilibaculum antarcticum</name>
    <dbReference type="NCBI Taxonomy" id="2912572"/>
    <lineage>
        <taxon>Bacteria</taxon>
        <taxon>Pseudomonadati</taxon>
        <taxon>Bacteroidota</taxon>
        <taxon>Bacteroidia</taxon>
        <taxon>Marinilabiliales</taxon>
        <taxon>Marinifilaceae</taxon>
        <taxon>Paralabilibaculum</taxon>
    </lineage>
</organism>
<feature type="transmembrane region" description="Helical" evidence="2">
    <location>
        <begin position="7"/>
        <end position="30"/>
    </location>
</feature>
<dbReference type="Proteomes" id="UP001528920">
    <property type="component" value="Unassembled WGS sequence"/>
</dbReference>
<evidence type="ECO:0000313" key="5">
    <source>
        <dbReference type="Proteomes" id="UP001528920"/>
    </source>
</evidence>
<gene>
    <name evidence="4" type="ORF">L3049_04305</name>
</gene>
<accession>A0ABT5VRS9</accession>
<dbReference type="GO" id="GO:0016740">
    <property type="term" value="F:transferase activity"/>
    <property type="evidence" value="ECO:0007669"/>
    <property type="project" value="UniProtKB-KW"/>
</dbReference>
<dbReference type="PANTHER" id="PTHR30576">
    <property type="entry name" value="COLANIC BIOSYNTHESIS UDP-GLUCOSE LIPID CARRIER TRANSFERASE"/>
    <property type="match status" value="1"/>
</dbReference>
<comment type="caution">
    <text evidence="4">The sequence shown here is derived from an EMBL/GenBank/DDBJ whole genome shotgun (WGS) entry which is preliminary data.</text>
</comment>
<evidence type="ECO:0000259" key="3">
    <source>
        <dbReference type="Pfam" id="PF02397"/>
    </source>
</evidence>
<dbReference type="InterPro" id="IPR003362">
    <property type="entry name" value="Bact_transf"/>
</dbReference>